<feature type="chain" id="PRO_5030116531" evidence="1">
    <location>
        <begin position="20"/>
        <end position="367"/>
    </location>
</feature>
<organism evidence="2 3">
    <name type="scientific">Bacteroides pyogenes</name>
    <dbReference type="NCBI Taxonomy" id="310300"/>
    <lineage>
        <taxon>Bacteria</taxon>
        <taxon>Pseudomonadati</taxon>
        <taxon>Bacteroidota</taxon>
        <taxon>Bacteroidia</taxon>
        <taxon>Bacteroidales</taxon>
        <taxon>Bacteroidaceae</taxon>
        <taxon>Bacteroides</taxon>
    </lineage>
</organism>
<keyword evidence="3" id="KW-1185">Reference proteome</keyword>
<gene>
    <name evidence="2" type="ORF">FNJ60_04230</name>
</gene>
<feature type="signal peptide" evidence="1">
    <location>
        <begin position="1"/>
        <end position="19"/>
    </location>
</feature>
<comment type="caution">
    <text evidence="2">The sequence shown here is derived from an EMBL/GenBank/DDBJ whole genome shotgun (WGS) entry which is preliminary data.</text>
</comment>
<proteinExistence type="predicted"/>
<dbReference type="EMBL" id="VKLW01000007">
    <property type="protein sequence ID" value="TYK34474.1"/>
    <property type="molecule type" value="Genomic_DNA"/>
</dbReference>
<keyword evidence="1" id="KW-0732">Signal</keyword>
<accession>A0A5D3FW81</accession>
<evidence type="ECO:0000256" key="1">
    <source>
        <dbReference type="SAM" id="SignalP"/>
    </source>
</evidence>
<evidence type="ECO:0000313" key="3">
    <source>
        <dbReference type="Proteomes" id="UP000324383"/>
    </source>
</evidence>
<dbReference type="InterPro" id="IPR025535">
    <property type="entry name" value="DUF4421"/>
</dbReference>
<dbReference type="Proteomes" id="UP000324383">
    <property type="component" value="Unassembled WGS sequence"/>
</dbReference>
<sequence length="367" mass="42443">MIKKTAFILILFYTLPLCAQATRESTLVHDSIPSAPQTSGFKKAIKKFLNFSDFDTLYISPNRYNYTIMGAHITNFEYYSLSGSEPDAQKISFSPNPHHKVGLYFGWRWIFLGWSVDVNDISRKTNRKNKNTEFDLSLYSSKIGLDLFYRNTGNRYKIHKLKGFPEDVPPRYSAKFDGLNVNIKGLNVYYIFNNRKFSYPAAFSQSTNQRRNAGSLIAGFSFSKHKLDFDNSRFPDFVQKNMNPDMRVTRIEYSNASFNIGYAYNWVFARNCLACLSLNPSVAYKSSDISVEASEVENTSDKFSVDFLTRAGVVYNNRKYYVGTSFVGQVFNYHRSSFSLHNGFGVLQIYAGFNFHLRKEYRKRKRK</sequence>
<protein>
    <submittedName>
        <fullName evidence="2">DUF4421 domain-containing protein</fullName>
    </submittedName>
</protein>
<reference evidence="2 3" key="1">
    <citation type="submission" date="2019-07" db="EMBL/GenBank/DDBJ databases">
        <title>Draft Genome Sequences of Bacteroides pyogenes Strains Isolated from the Uterus Holstein Dairy Cows with Metritis.</title>
        <authorList>
            <person name="Cunha F."/>
            <person name="Galvao K.N."/>
            <person name="Jeon S.J."/>
            <person name="Jeong K.C."/>
        </authorList>
    </citation>
    <scope>NUCLEOTIDE SEQUENCE [LARGE SCALE GENOMIC DNA]</scope>
    <source>
        <strain evidence="2 3">KG-31</strain>
    </source>
</reference>
<dbReference type="Pfam" id="PF14391">
    <property type="entry name" value="DUF4421"/>
    <property type="match status" value="1"/>
</dbReference>
<evidence type="ECO:0000313" key="2">
    <source>
        <dbReference type="EMBL" id="TYK34474.1"/>
    </source>
</evidence>
<name>A0A5D3FW81_9BACE</name>
<dbReference type="AlphaFoldDB" id="A0A5D3FW81"/>
<dbReference type="RefSeq" id="WP_148726948.1">
    <property type="nucleotide sequence ID" value="NZ_CP197398.1"/>
</dbReference>